<dbReference type="EC" id="2.3.1.9" evidence="6"/>
<dbReference type="InterPro" id="IPR020616">
    <property type="entry name" value="Thiolase_N"/>
</dbReference>
<dbReference type="SMART" id="SM00320">
    <property type="entry name" value="WD40"/>
    <property type="match status" value="10"/>
</dbReference>
<keyword evidence="19" id="KW-1185">Reference proteome</keyword>
<evidence type="ECO:0000256" key="9">
    <source>
        <dbReference type="ARBA" id="ARBA00022574"/>
    </source>
</evidence>
<keyword evidence="12" id="KW-0539">Nucleus</keyword>
<name>A0A4T0FXE9_9BASI</name>
<dbReference type="PANTHER" id="PTHR44111">
    <property type="entry name" value="ELONGATOR COMPLEX PROTEIN 2"/>
    <property type="match status" value="1"/>
</dbReference>
<gene>
    <name evidence="18" type="ORF">E3P99_00146</name>
</gene>
<evidence type="ECO:0000313" key="19">
    <source>
        <dbReference type="Proteomes" id="UP000310189"/>
    </source>
</evidence>
<evidence type="ECO:0000256" key="12">
    <source>
        <dbReference type="ARBA" id="ARBA00023242"/>
    </source>
</evidence>
<comment type="subcellular location">
    <subcellularLocation>
        <location evidence="2">Cytoplasm</location>
    </subcellularLocation>
    <subcellularLocation>
        <location evidence="1">Nucleus</location>
    </subcellularLocation>
</comment>
<dbReference type="NCBIfam" id="TIGR01930">
    <property type="entry name" value="AcCoA-C-Actrans"/>
    <property type="match status" value="1"/>
</dbReference>
<comment type="similarity">
    <text evidence="4">Belongs to the WD repeat ELP2 family.</text>
</comment>
<dbReference type="InterPro" id="IPR037289">
    <property type="entry name" value="Elp2"/>
</dbReference>
<evidence type="ECO:0000256" key="10">
    <source>
        <dbReference type="ARBA" id="ARBA00022679"/>
    </source>
</evidence>
<dbReference type="GO" id="GO:0002098">
    <property type="term" value="P:tRNA wobble uridine modification"/>
    <property type="evidence" value="ECO:0007669"/>
    <property type="project" value="InterPro"/>
</dbReference>
<dbReference type="Gene3D" id="2.130.10.10">
    <property type="entry name" value="YVTN repeat-like/Quinoprotein amine dehydrogenase"/>
    <property type="match status" value="3"/>
</dbReference>
<feature type="compositionally biased region" description="Basic and acidic residues" evidence="15">
    <location>
        <begin position="520"/>
        <end position="541"/>
    </location>
</feature>
<comment type="similarity">
    <text evidence="5">Belongs to the thiolase-like superfamily. Thiolase family.</text>
</comment>
<dbReference type="InterPro" id="IPR019775">
    <property type="entry name" value="WD40_repeat_CS"/>
</dbReference>
<evidence type="ECO:0000259" key="16">
    <source>
        <dbReference type="Pfam" id="PF00108"/>
    </source>
</evidence>
<dbReference type="GO" id="GO:0033588">
    <property type="term" value="C:elongator holoenzyme complex"/>
    <property type="evidence" value="ECO:0007669"/>
    <property type="project" value="InterPro"/>
</dbReference>
<dbReference type="InterPro" id="IPR016039">
    <property type="entry name" value="Thiolase-like"/>
</dbReference>
<dbReference type="InterPro" id="IPR001680">
    <property type="entry name" value="WD40_rpt"/>
</dbReference>
<evidence type="ECO:0000256" key="1">
    <source>
        <dbReference type="ARBA" id="ARBA00004123"/>
    </source>
</evidence>
<feature type="repeat" description="WD" evidence="14">
    <location>
        <begin position="195"/>
        <end position="238"/>
    </location>
</feature>
<dbReference type="InterPro" id="IPR020613">
    <property type="entry name" value="Thiolase_CS"/>
</dbReference>
<dbReference type="PROSITE" id="PS00737">
    <property type="entry name" value="THIOLASE_2"/>
    <property type="match status" value="1"/>
</dbReference>
<dbReference type="InterPro" id="IPR011047">
    <property type="entry name" value="Quinoprotein_ADH-like_sf"/>
</dbReference>
<dbReference type="Gene3D" id="3.40.47.10">
    <property type="match status" value="1"/>
</dbReference>
<evidence type="ECO:0000259" key="17">
    <source>
        <dbReference type="Pfam" id="PF02803"/>
    </source>
</evidence>
<dbReference type="AlphaFoldDB" id="A0A4T0FXE9"/>
<keyword evidence="8" id="KW-0963">Cytoplasm</keyword>
<comment type="caution">
    <text evidence="18">The sequence shown here is derived from an EMBL/GenBank/DDBJ whole genome shotgun (WGS) entry which is preliminary data.</text>
</comment>
<evidence type="ECO:0000256" key="4">
    <source>
        <dbReference type="ARBA" id="ARBA00005881"/>
    </source>
</evidence>
<evidence type="ECO:0000256" key="3">
    <source>
        <dbReference type="ARBA" id="ARBA00005043"/>
    </source>
</evidence>
<feature type="repeat" description="WD" evidence="14">
    <location>
        <begin position="618"/>
        <end position="659"/>
    </location>
</feature>
<feature type="domain" description="Thiolase C-terminal" evidence="17">
    <location>
        <begin position="1118"/>
        <end position="1237"/>
    </location>
</feature>
<keyword evidence="9 14" id="KW-0853">WD repeat</keyword>
<dbReference type="PROSITE" id="PS00678">
    <property type="entry name" value="WD_REPEATS_1"/>
    <property type="match status" value="1"/>
</dbReference>
<dbReference type="CDD" id="cd00751">
    <property type="entry name" value="thiolase"/>
    <property type="match status" value="1"/>
</dbReference>
<dbReference type="FunFam" id="3.40.47.10:FF:000007">
    <property type="entry name" value="acetyl-CoA acetyltransferase, mitochondrial"/>
    <property type="match status" value="1"/>
</dbReference>
<dbReference type="PROSITE" id="PS50082">
    <property type="entry name" value="WD_REPEATS_2"/>
    <property type="match status" value="3"/>
</dbReference>
<organism evidence="18 19">
    <name type="scientific">Wallemia hederae</name>
    <dbReference type="NCBI Taxonomy" id="1540922"/>
    <lineage>
        <taxon>Eukaryota</taxon>
        <taxon>Fungi</taxon>
        <taxon>Dikarya</taxon>
        <taxon>Basidiomycota</taxon>
        <taxon>Wallemiomycotina</taxon>
        <taxon>Wallemiomycetes</taxon>
        <taxon>Wallemiales</taxon>
        <taxon>Wallemiaceae</taxon>
        <taxon>Wallemia</taxon>
    </lineage>
</organism>
<evidence type="ECO:0000256" key="14">
    <source>
        <dbReference type="PROSITE-ProRule" id="PRU00221"/>
    </source>
</evidence>
<dbReference type="InterPro" id="IPR020615">
    <property type="entry name" value="Thiolase_acyl_enz_int_AS"/>
</dbReference>
<evidence type="ECO:0000256" key="11">
    <source>
        <dbReference type="ARBA" id="ARBA00022737"/>
    </source>
</evidence>
<dbReference type="Pfam" id="PF00400">
    <property type="entry name" value="WD40"/>
    <property type="match status" value="6"/>
</dbReference>
<dbReference type="PROSITE" id="PS50294">
    <property type="entry name" value="WD_REPEATS_REGION"/>
    <property type="match status" value="2"/>
</dbReference>
<dbReference type="SUPFAM" id="SSF50998">
    <property type="entry name" value="Quinoprotein alcohol dehydrogenase-like"/>
    <property type="match status" value="1"/>
</dbReference>
<comment type="pathway">
    <text evidence="3">tRNA modification; 5-methoxycarbonylmethyl-2-thiouridine-tRNA biosynthesis.</text>
</comment>
<reference evidence="18 19" key="1">
    <citation type="submission" date="2019-03" db="EMBL/GenBank/DDBJ databases">
        <title>Sequencing 23 genomes of Wallemia ichthyophaga.</title>
        <authorList>
            <person name="Gostincar C."/>
        </authorList>
    </citation>
    <scope>NUCLEOTIDE SEQUENCE [LARGE SCALE GENOMIC DNA]</scope>
    <source>
        <strain evidence="18 19">EXF-5753</strain>
    </source>
</reference>
<dbReference type="GO" id="GO:0005634">
    <property type="term" value="C:nucleus"/>
    <property type="evidence" value="ECO:0007669"/>
    <property type="project" value="UniProtKB-SubCell"/>
</dbReference>
<accession>A0A4T0FXE9</accession>
<dbReference type="Pfam" id="PF00108">
    <property type="entry name" value="Thiolase_N"/>
    <property type="match status" value="1"/>
</dbReference>
<dbReference type="GO" id="GO:0005737">
    <property type="term" value="C:cytoplasm"/>
    <property type="evidence" value="ECO:0007669"/>
    <property type="project" value="UniProtKB-SubCell"/>
</dbReference>
<dbReference type="InterPro" id="IPR020610">
    <property type="entry name" value="Thiolase_AS"/>
</dbReference>
<dbReference type="SUPFAM" id="SSF53901">
    <property type="entry name" value="Thiolase-like"/>
    <property type="match status" value="2"/>
</dbReference>
<evidence type="ECO:0000256" key="7">
    <source>
        <dbReference type="ARBA" id="ARBA00020267"/>
    </source>
</evidence>
<dbReference type="EMBL" id="SPNW01000002">
    <property type="protein sequence ID" value="TIA93418.1"/>
    <property type="molecule type" value="Genomic_DNA"/>
</dbReference>
<feature type="domain" description="Thiolase N-terminal" evidence="16">
    <location>
        <begin position="854"/>
        <end position="1109"/>
    </location>
</feature>
<sequence length="1238" mass="135043">MSSYQRKYFSIGCNRSSNAADIDDDGVVAFGGGKYVCIWNPLDAISTGVTDTLKGHDGDVRIVKYLQNQKHTNGFVSGCTKGRIIIWDKDYTTRHVIDAHSKSISAIGTLRAPIVSTNSHFLASAGSDSVLKIWHIIDNKVNEFQSIDLSGKFVLDVTLSLLPNSNTPIMALSLTNNRIEIWTLAGDSFKKALSLEGHEDWVRSLAFATDHDNLVLASGSQDGYIRLWNITTHVESHQVNHAEVDKTTLNSALLDDFERKIQESDANTSSLSTKSHVFTDSQTSKQYKLNFEALLLGHDSWITGLHWHPIKWETDTTYTQPQYLLSASADKSMILWAPQSDGLWMNERRFGEFGTGGLGFFGGLFSPDGKQVFAHGLNGSFHRWVHTPEQGLWQPELAITGHPSPVKDVVWDPKHQFFLSASLDQSSRLHGAWRREGVESWHELNRPQSHGYDMQALAFIGGDSSSIASAADEKIVRTFEAPKGWVRSAKKLGVIDDDVDEESRPLGASLPPQSLSNRLVKNDEHPDEQAEKEKEKEKDWSLSHSYGAQLARPPVEEQLVTSLWPESNKLFGHGYELFSIAAAHHSNLVATACKAQSAKHAVVRITDAIKGTHYGNPLEGHTLTITRIQFSPDDQLILSVSRDRTWRLFEKKQGEEEYIAVAANKSHGRIIWDCSFSDCGNAFVTASRDKTARVWCRSGTSNEDNSSWDAVAVLKFEHAATAVSLSGNLLAVGLENGVVDVFEKSASGFDQWTKRYTVEEHNAVTRSPTLLTDHIDNKIYQAIELPKFSAQLATFECSTRLISTTNLVIEFVVISNNQRHKITPQMIRFAKKASQPTFIRLFATTSTKMSNREVYIAAAQRTPIASINGGLATLTAPQLGVVAVKKALENSGVPAAAVEELYFGQVLQAGCGQSPARQVVLGAGLPDTVDATTVNKVCASGMKAINLAAQSIRLGEKDVVIAGGMESMSNAPYLLPRQKAPVGHFQATDAIVSDGLWDVYNNMHMGGCAESAAKKFDITREDQDNYAIESYRRSADAWKSGRFDKEIAEVTVKTRKGDVVVREDEEYKKILLDKVPTLRPAFQKENGTVTPANASTLNDGASALVLISKEKAEELGVKPIAKLIASADAAMAPIDFPIAPTKALPLALEKANVGVNDIAKFELNEAFSSVAKIGEKALGLDLAKVNVNGGAVSLGHPIGNSGSRIVVSLIHQLNAGEKGAAAICNGGGAATALVLERL</sequence>
<evidence type="ECO:0000256" key="13">
    <source>
        <dbReference type="ARBA" id="ARBA00023315"/>
    </source>
</evidence>
<keyword evidence="13" id="KW-0012">Acyltransferase</keyword>
<feature type="repeat" description="WD" evidence="14">
    <location>
        <begin position="664"/>
        <end position="695"/>
    </location>
</feature>
<evidence type="ECO:0000256" key="5">
    <source>
        <dbReference type="ARBA" id="ARBA00010982"/>
    </source>
</evidence>
<dbReference type="PROSITE" id="PS00098">
    <property type="entry name" value="THIOLASE_1"/>
    <property type="match status" value="1"/>
</dbReference>
<proteinExistence type="inferred from homology"/>
<dbReference type="InterPro" id="IPR020617">
    <property type="entry name" value="Thiolase_C"/>
</dbReference>
<dbReference type="InterPro" id="IPR002155">
    <property type="entry name" value="Thiolase"/>
</dbReference>
<evidence type="ECO:0000256" key="15">
    <source>
        <dbReference type="SAM" id="MobiDB-lite"/>
    </source>
</evidence>
<evidence type="ECO:0000256" key="2">
    <source>
        <dbReference type="ARBA" id="ARBA00004496"/>
    </source>
</evidence>
<dbReference type="GO" id="GO:0003985">
    <property type="term" value="F:acetyl-CoA C-acetyltransferase activity"/>
    <property type="evidence" value="ECO:0007669"/>
    <property type="project" value="UniProtKB-EC"/>
</dbReference>
<keyword evidence="10" id="KW-0808">Transferase</keyword>
<evidence type="ECO:0000256" key="8">
    <source>
        <dbReference type="ARBA" id="ARBA00022490"/>
    </source>
</evidence>
<dbReference type="Pfam" id="PF02803">
    <property type="entry name" value="Thiolase_C"/>
    <property type="match status" value="1"/>
</dbReference>
<dbReference type="UniPathway" id="UPA00988"/>
<dbReference type="PANTHER" id="PTHR44111:SF1">
    <property type="entry name" value="ELONGATOR COMPLEX PROTEIN 2"/>
    <property type="match status" value="1"/>
</dbReference>
<protein>
    <recommendedName>
        <fullName evidence="7">Elongator complex protein 2</fullName>
        <ecNumber evidence="6">2.3.1.9</ecNumber>
    </recommendedName>
</protein>
<dbReference type="Proteomes" id="UP000310189">
    <property type="component" value="Unassembled WGS sequence"/>
</dbReference>
<dbReference type="InterPro" id="IPR015943">
    <property type="entry name" value="WD40/YVTN_repeat-like_dom_sf"/>
</dbReference>
<evidence type="ECO:0000313" key="18">
    <source>
        <dbReference type="EMBL" id="TIA93418.1"/>
    </source>
</evidence>
<feature type="region of interest" description="Disordered" evidence="15">
    <location>
        <begin position="501"/>
        <end position="542"/>
    </location>
</feature>
<evidence type="ECO:0000256" key="6">
    <source>
        <dbReference type="ARBA" id="ARBA00012705"/>
    </source>
</evidence>
<keyword evidence="11" id="KW-0677">Repeat</keyword>
<dbReference type="OrthoDB" id="5404651at2759"/>
<dbReference type="PROSITE" id="PS00099">
    <property type="entry name" value="THIOLASE_3"/>
    <property type="match status" value="1"/>
</dbReference>